<evidence type="ECO:0000256" key="6">
    <source>
        <dbReference type="SAM" id="Phobius"/>
    </source>
</evidence>
<feature type="transmembrane region" description="Helical" evidence="6">
    <location>
        <begin position="59"/>
        <end position="78"/>
    </location>
</feature>
<sequence length="189" mass="20212">MRINLKPPTPGIVSRGIGLEGFCSVLAGLWGTGTGATTLIENVHTIDVTMVANRRALELDSVFLIAFSFLGKACAILASIPQALAAAVLCFIWALVLALGLSTLQYTQTTSSRNVMIVGVSLLLGFSIPAYVQQYQPVSSLILPPYLLPYAAASRSPLLGATESVIYLSWRFENLATEARSKVLKDRAP</sequence>
<keyword evidence="4 6" id="KW-1133">Transmembrane helix</keyword>
<evidence type="ECO:0000256" key="5">
    <source>
        <dbReference type="ARBA" id="ARBA00023136"/>
    </source>
</evidence>
<name>A0A484NEX2_9ASTE</name>
<comment type="similarity">
    <text evidence="2">Belongs to the nucleobase:cation symporter-2 (NCS2) (TC 2.A.40) family.</text>
</comment>
<feature type="transmembrane region" description="Helical" evidence="6">
    <location>
        <begin position="84"/>
        <end position="102"/>
    </location>
</feature>
<gene>
    <name evidence="7" type="ORF">CCAM_LOCUS41426</name>
</gene>
<proteinExistence type="inferred from homology"/>
<accession>A0A484NEX2</accession>
<dbReference type="OrthoDB" id="1641903at2759"/>
<keyword evidence="5 6" id="KW-0472">Membrane</keyword>
<dbReference type="EMBL" id="OOIL02006673">
    <property type="protein sequence ID" value="VFQ99650.1"/>
    <property type="molecule type" value="Genomic_DNA"/>
</dbReference>
<evidence type="ECO:0000256" key="4">
    <source>
        <dbReference type="ARBA" id="ARBA00022989"/>
    </source>
</evidence>
<evidence type="ECO:0000256" key="2">
    <source>
        <dbReference type="ARBA" id="ARBA00008821"/>
    </source>
</evidence>
<evidence type="ECO:0000313" key="8">
    <source>
        <dbReference type="Proteomes" id="UP000595140"/>
    </source>
</evidence>
<comment type="subcellular location">
    <subcellularLocation>
        <location evidence="1">Membrane</location>
        <topology evidence="1">Multi-pass membrane protein</topology>
    </subcellularLocation>
</comment>
<keyword evidence="3 6" id="KW-0812">Transmembrane</keyword>
<evidence type="ECO:0000256" key="1">
    <source>
        <dbReference type="ARBA" id="ARBA00004141"/>
    </source>
</evidence>
<dbReference type="Proteomes" id="UP000595140">
    <property type="component" value="Unassembled WGS sequence"/>
</dbReference>
<evidence type="ECO:0000256" key="3">
    <source>
        <dbReference type="ARBA" id="ARBA00022692"/>
    </source>
</evidence>
<dbReference type="GO" id="GO:0022857">
    <property type="term" value="F:transmembrane transporter activity"/>
    <property type="evidence" value="ECO:0007669"/>
    <property type="project" value="InterPro"/>
</dbReference>
<keyword evidence="8" id="KW-1185">Reference proteome</keyword>
<organism evidence="7 8">
    <name type="scientific">Cuscuta campestris</name>
    <dbReference type="NCBI Taxonomy" id="132261"/>
    <lineage>
        <taxon>Eukaryota</taxon>
        <taxon>Viridiplantae</taxon>
        <taxon>Streptophyta</taxon>
        <taxon>Embryophyta</taxon>
        <taxon>Tracheophyta</taxon>
        <taxon>Spermatophyta</taxon>
        <taxon>Magnoliopsida</taxon>
        <taxon>eudicotyledons</taxon>
        <taxon>Gunneridae</taxon>
        <taxon>Pentapetalae</taxon>
        <taxon>asterids</taxon>
        <taxon>lamiids</taxon>
        <taxon>Solanales</taxon>
        <taxon>Convolvulaceae</taxon>
        <taxon>Cuscuteae</taxon>
        <taxon>Cuscuta</taxon>
        <taxon>Cuscuta subgen. Grammica</taxon>
        <taxon>Cuscuta sect. Cleistogrammica</taxon>
    </lineage>
</organism>
<dbReference type="GO" id="GO:0016020">
    <property type="term" value="C:membrane"/>
    <property type="evidence" value="ECO:0007669"/>
    <property type="project" value="UniProtKB-SubCell"/>
</dbReference>
<dbReference type="Pfam" id="PF00860">
    <property type="entry name" value="Xan_ur_permease"/>
    <property type="match status" value="1"/>
</dbReference>
<reference evidence="7 8" key="1">
    <citation type="submission" date="2018-04" db="EMBL/GenBank/DDBJ databases">
        <authorList>
            <person name="Vogel A."/>
        </authorList>
    </citation>
    <scope>NUCLEOTIDE SEQUENCE [LARGE SCALE GENOMIC DNA]</scope>
</reference>
<evidence type="ECO:0008006" key="9">
    <source>
        <dbReference type="Google" id="ProtNLM"/>
    </source>
</evidence>
<dbReference type="AlphaFoldDB" id="A0A484NEX2"/>
<dbReference type="PANTHER" id="PTHR11119">
    <property type="entry name" value="XANTHINE-URACIL / VITAMIN C PERMEASE FAMILY MEMBER"/>
    <property type="match status" value="1"/>
</dbReference>
<protein>
    <recommendedName>
        <fullName evidence="9">Nucleobase-ascorbate transporter 11</fullName>
    </recommendedName>
</protein>
<evidence type="ECO:0000313" key="7">
    <source>
        <dbReference type="EMBL" id="VFQ99650.1"/>
    </source>
</evidence>
<dbReference type="InterPro" id="IPR006043">
    <property type="entry name" value="NCS2"/>
</dbReference>